<dbReference type="Gene3D" id="3.40.190.10">
    <property type="entry name" value="Periplasmic binding protein-like II"/>
    <property type="match status" value="2"/>
</dbReference>
<feature type="chain" id="PRO_5002472864" evidence="3">
    <location>
        <begin position="22"/>
        <end position="437"/>
    </location>
</feature>
<dbReference type="PATRIC" id="fig|579748.3.peg.3283"/>
<dbReference type="CDD" id="cd13585">
    <property type="entry name" value="PBP2_TMBP_like"/>
    <property type="match status" value="1"/>
</dbReference>
<comment type="subcellular location">
    <subcellularLocation>
        <location evidence="1">Periplasm</location>
    </subcellularLocation>
</comment>
<dbReference type="InterPro" id="IPR006059">
    <property type="entry name" value="SBP"/>
</dbReference>
<organism evidence="4 5">
    <name type="scientific">Vibrio galatheae</name>
    <dbReference type="NCBI Taxonomy" id="579748"/>
    <lineage>
        <taxon>Bacteria</taxon>
        <taxon>Pseudomonadati</taxon>
        <taxon>Pseudomonadota</taxon>
        <taxon>Gammaproteobacteria</taxon>
        <taxon>Vibrionales</taxon>
        <taxon>Vibrionaceae</taxon>
        <taxon>Vibrio</taxon>
    </lineage>
</organism>
<evidence type="ECO:0000256" key="3">
    <source>
        <dbReference type="SAM" id="SignalP"/>
    </source>
</evidence>
<reference evidence="4 5" key="1">
    <citation type="journal article" date="2015" name="BMC Genomics">
        <title>Genome mining reveals unlocked bioactive potential of marine Gram-negative bacteria.</title>
        <authorList>
            <person name="Machado H."/>
            <person name="Sonnenschein E.C."/>
            <person name="Melchiorsen J."/>
            <person name="Gram L."/>
        </authorList>
    </citation>
    <scope>NUCLEOTIDE SEQUENCE [LARGE SCALE GENOMIC DNA]</scope>
    <source>
        <strain evidence="4 5">S2757</strain>
    </source>
</reference>
<dbReference type="InterPro" id="IPR050490">
    <property type="entry name" value="Bact_solute-bd_prot1"/>
</dbReference>
<sequence length="437" mass="48237">MKFIKLPLFTSLAFYSFGFHAVAVEINIATVNNGHMIEMQKLSSAFEKEYPDISLNWHVYGEGSLRMRAIADIAAETNKYDVVTIGMYETPIWAKRGWLQPLNPPKSYDVNDILPAVKDGLSYNGTLYAAPFYGESSITMYRADLLADKGISLSDTPSWDDIKQAAAAIHDPSKGIYGVCLRGKPGWGDNMALISTIANSYGGQWFDMDWNPQLTSRSWSQAVNFYVDLQKNYGAPEAEKNSFNEILSLSREGKCGIWVDASVAASFLADKTKSSVADKWKFVQAPNQVTSKGSNWLWAWALAIPTSSKNFNAAQTFVTWATSKGYIELVAEKNGWANIPTGTRISTYNNDQFLQASGSFAKAELQALLAADPINNTLPPSPYQGIQFVSIPEFVSIGGVTAQKISEALEGKTSIEKALSDAQKLSIRQMQRFGYYD</sequence>
<protein>
    <submittedName>
        <fullName evidence="4">Sugar ABC transporter substrate-binding protein</fullName>
    </submittedName>
</protein>
<evidence type="ECO:0000256" key="1">
    <source>
        <dbReference type="ARBA" id="ARBA00004418"/>
    </source>
</evidence>
<gene>
    <name evidence="4" type="ORF">TW81_15885</name>
</gene>
<dbReference type="AlphaFoldDB" id="A0A0F4NFD8"/>
<evidence type="ECO:0000313" key="4">
    <source>
        <dbReference type="EMBL" id="KJY81832.1"/>
    </source>
</evidence>
<evidence type="ECO:0000313" key="5">
    <source>
        <dbReference type="Proteomes" id="UP000033673"/>
    </source>
</evidence>
<dbReference type="PANTHER" id="PTHR43649:SF12">
    <property type="entry name" value="DIACETYLCHITOBIOSE BINDING PROTEIN DASA"/>
    <property type="match status" value="1"/>
</dbReference>
<accession>A0A0F4NFD8</accession>
<dbReference type="SUPFAM" id="SSF53850">
    <property type="entry name" value="Periplasmic binding protein-like II"/>
    <property type="match status" value="1"/>
</dbReference>
<dbReference type="PANTHER" id="PTHR43649">
    <property type="entry name" value="ARABINOSE-BINDING PROTEIN-RELATED"/>
    <property type="match status" value="1"/>
</dbReference>
<proteinExistence type="inferred from homology"/>
<dbReference type="OrthoDB" id="9804061at2"/>
<dbReference type="Proteomes" id="UP000033673">
    <property type="component" value="Unassembled WGS sequence"/>
</dbReference>
<dbReference type="EMBL" id="JXXV01000028">
    <property type="protein sequence ID" value="KJY81832.1"/>
    <property type="molecule type" value="Genomic_DNA"/>
</dbReference>
<name>A0A0F4NFD8_9VIBR</name>
<evidence type="ECO:0000256" key="2">
    <source>
        <dbReference type="ARBA" id="ARBA00008520"/>
    </source>
</evidence>
<dbReference type="RefSeq" id="WP_045956714.1">
    <property type="nucleotide sequence ID" value="NZ_JXXV01000028.1"/>
</dbReference>
<keyword evidence="3" id="KW-0732">Signal</keyword>
<feature type="signal peptide" evidence="3">
    <location>
        <begin position="1"/>
        <end position="21"/>
    </location>
</feature>
<dbReference type="STRING" id="579748.TW81_15885"/>
<keyword evidence="5" id="KW-1185">Reference proteome</keyword>
<comment type="caution">
    <text evidence="4">The sequence shown here is derived from an EMBL/GenBank/DDBJ whole genome shotgun (WGS) entry which is preliminary data.</text>
</comment>
<comment type="similarity">
    <text evidence="2">Belongs to the bacterial solute-binding protein 1 family.</text>
</comment>
<dbReference type="Pfam" id="PF01547">
    <property type="entry name" value="SBP_bac_1"/>
    <property type="match status" value="1"/>
</dbReference>
<dbReference type="GO" id="GO:0042597">
    <property type="term" value="C:periplasmic space"/>
    <property type="evidence" value="ECO:0007669"/>
    <property type="project" value="UniProtKB-SubCell"/>
</dbReference>